<dbReference type="OrthoDB" id="1912778at2759"/>
<gene>
    <name evidence="2" type="primary">LOC113865894</name>
</gene>
<evidence type="ECO:0000313" key="2">
    <source>
        <dbReference type="RefSeq" id="XP_027356488.1"/>
    </source>
</evidence>
<organism evidence="1 2">
    <name type="scientific">Abrus precatorius</name>
    <name type="common">Indian licorice</name>
    <name type="synonym">Glycine abrus</name>
    <dbReference type="NCBI Taxonomy" id="3816"/>
    <lineage>
        <taxon>Eukaryota</taxon>
        <taxon>Viridiplantae</taxon>
        <taxon>Streptophyta</taxon>
        <taxon>Embryophyta</taxon>
        <taxon>Tracheophyta</taxon>
        <taxon>Spermatophyta</taxon>
        <taxon>Magnoliopsida</taxon>
        <taxon>eudicotyledons</taxon>
        <taxon>Gunneridae</taxon>
        <taxon>Pentapetalae</taxon>
        <taxon>rosids</taxon>
        <taxon>fabids</taxon>
        <taxon>Fabales</taxon>
        <taxon>Fabaceae</taxon>
        <taxon>Papilionoideae</taxon>
        <taxon>50 kb inversion clade</taxon>
        <taxon>NPAAA clade</taxon>
        <taxon>indigoferoid/millettioid clade</taxon>
        <taxon>Abreae</taxon>
        <taxon>Abrus</taxon>
    </lineage>
</organism>
<reference evidence="2" key="2">
    <citation type="submission" date="2025-08" db="UniProtKB">
        <authorList>
            <consortium name="RefSeq"/>
        </authorList>
    </citation>
    <scope>IDENTIFICATION</scope>
    <source>
        <tissue evidence="2">Young leaves</tissue>
    </source>
</reference>
<dbReference type="KEGG" id="aprc:113865894"/>
<reference evidence="1" key="1">
    <citation type="journal article" date="2019" name="Toxins">
        <title>Detection of Abrin-Like and Prepropulchellin-Like Toxin Genes and Transcripts Using Whole Genome Sequencing and Full-Length Transcript Sequencing of Abrus precatorius.</title>
        <authorList>
            <person name="Hovde B.T."/>
            <person name="Daligault H.E."/>
            <person name="Hanschen E.R."/>
            <person name="Kunde Y.A."/>
            <person name="Johnson M.B."/>
            <person name="Starkenburg S.R."/>
            <person name="Johnson S.L."/>
        </authorList>
    </citation>
    <scope>NUCLEOTIDE SEQUENCE [LARGE SCALE GENOMIC DNA]</scope>
</reference>
<accession>A0A8B8LM77</accession>
<dbReference type="InterPro" id="IPR044985">
    <property type="entry name" value="YceD_plant"/>
</dbReference>
<evidence type="ECO:0000313" key="1">
    <source>
        <dbReference type="Proteomes" id="UP000694853"/>
    </source>
</evidence>
<dbReference type="PANTHER" id="PTHR37734:SF1">
    <property type="entry name" value="LARGE RIBOSOMAL RNA SUBUNIT ACCUMULATION PROTEIN YCED HOMOLOG 2, CHLOROPLASTIC"/>
    <property type="match status" value="1"/>
</dbReference>
<dbReference type="InterPro" id="IPR003772">
    <property type="entry name" value="YceD"/>
</dbReference>
<dbReference type="PANTHER" id="PTHR37734">
    <property type="entry name" value="LARGE RIBOSOMAL RNA SUBUNIT ACCUMULATION PROTEIN YCED HOMOLOG 2, CHLOROPLASTIC"/>
    <property type="match status" value="1"/>
</dbReference>
<dbReference type="Proteomes" id="UP000694853">
    <property type="component" value="Unplaced"/>
</dbReference>
<sequence length="246" mass="27492">MAANAGNLVSPRSFNPIFNPCHVAAKFKTFRLLSRFHSHNNLSVTASKRKDNLHSPVIGKNTTRAARRLITISPGDGKYHGDWTCDFLVSLHDLHLQDLIEVEDDPHKNAQVFVNLSIQKHASFGLSVDGRVTTSFPRKCSNCSAPYCRQIDTKFNVWVLMASRDDRKVSLPEIGGDPYVIYVRPGYEVDLDSLVQDAIRLNSSVNDTCSELCEKSEATIQYTGGQSQASVDKRWSKLLELKKANL</sequence>
<dbReference type="RefSeq" id="XP_027356488.1">
    <property type="nucleotide sequence ID" value="XM_027500687.1"/>
</dbReference>
<dbReference type="GeneID" id="113865894"/>
<name>A0A8B8LM77_ABRPR</name>
<keyword evidence="1" id="KW-1185">Reference proteome</keyword>
<proteinExistence type="predicted"/>
<dbReference type="AlphaFoldDB" id="A0A8B8LM77"/>
<dbReference type="Pfam" id="PF02620">
    <property type="entry name" value="YceD"/>
    <property type="match status" value="1"/>
</dbReference>
<protein>
    <submittedName>
        <fullName evidence="2">Large ribosomal RNA subunit accumulation protein YCED homolog 2, chloroplastic isoform X1</fullName>
    </submittedName>
</protein>